<proteinExistence type="predicted"/>
<evidence type="ECO:0000256" key="3">
    <source>
        <dbReference type="ARBA" id="ARBA00022679"/>
    </source>
</evidence>
<sequence length="620" mass="70932">MAQFGRASDSTLFYYNLSKDRSLSIKERQEAINKSYQKLDGMVTDSLYGYVLDQKSMLHFTLGEYDSLLGYSDVLLSHRAQIDKAVLFGEHYYLRGYYFAEIKHDYFKAVENYSSSKEYFLRVNDSSQVGENLINIGIIQKNNNDFFGSKETLTDALKFLKAPVKRANCYNTLATNHRKLLNFSDAITYYQKAISITESDNDRVIYENNLAANYIDSKAFDKAIVVLSRLVNDSTLKQNQKEYARVLDNLAYARWLAGSPVNEDEFNNALAIRIEKGDKRGQIASHSHLGEFYRNKSPLKSKVHFDSVIQLSKSLNIPRAEKDALKQLMRLLPADVGLKNRYVFLQDSIYDQELKVKTQFAKYRYDDRFKQESILRLEKENAEHQLEVVEERNRKIVSYAGLALVLFVSVFAGFYLVQRARHLKRENRTVKIEATYETEAELSRKLHDDFAGKLNHAMVLLQNGADNAEVLNVVDGLYSQSRDFSREINDVDTGSKFKEVLFGMLSGYCRSAQLVVTGSLEVEWDNLSALTKKTLYKVLQELMINMQKHSGASVVSIHFEQLKKKLVISYVDNGNGATKSNLNNKNGLWNTEKRIQAINGSLTFDSEKGDGFRAQIEIPN</sequence>
<keyword evidence="3" id="KW-0808">Transferase</keyword>
<evidence type="ECO:0000256" key="6">
    <source>
        <dbReference type="PROSITE-ProRule" id="PRU00339"/>
    </source>
</evidence>
<dbReference type="SUPFAM" id="SSF55874">
    <property type="entry name" value="ATPase domain of HSP90 chaperone/DNA topoisomerase II/histidine kinase"/>
    <property type="match status" value="1"/>
</dbReference>
<dbReference type="CDD" id="cd16917">
    <property type="entry name" value="HATPase_UhpB-NarQ-NarX-like"/>
    <property type="match status" value="1"/>
</dbReference>
<dbReference type="EMBL" id="RCNR01000001">
    <property type="protein sequence ID" value="MUH34269.1"/>
    <property type="molecule type" value="Genomic_DNA"/>
</dbReference>
<accession>A0A7X2ZQ00</accession>
<name>A0A7X2ZQ00_9FLAO</name>
<comment type="caution">
    <text evidence="8">The sequence shown here is derived from an EMBL/GenBank/DDBJ whole genome shotgun (WGS) entry which is preliminary data.</text>
</comment>
<feature type="transmembrane region" description="Helical" evidence="7">
    <location>
        <begin position="396"/>
        <end position="417"/>
    </location>
</feature>
<keyword evidence="7" id="KW-0812">Transmembrane</keyword>
<dbReference type="EC" id="2.7.13.3" evidence="2"/>
<dbReference type="GO" id="GO:0004673">
    <property type="term" value="F:protein histidine kinase activity"/>
    <property type="evidence" value="ECO:0007669"/>
    <property type="project" value="UniProtKB-EC"/>
</dbReference>
<evidence type="ECO:0000256" key="7">
    <source>
        <dbReference type="SAM" id="Phobius"/>
    </source>
</evidence>
<dbReference type="OrthoDB" id="943406at2"/>
<dbReference type="RefSeq" id="WP_155598383.1">
    <property type="nucleotide sequence ID" value="NZ_RCNR01000001.1"/>
</dbReference>
<dbReference type="Proteomes" id="UP000540519">
    <property type="component" value="Unassembled WGS sequence"/>
</dbReference>
<keyword evidence="7" id="KW-0472">Membrane</keyword>
<evidence type="ECO:0000256" key="4">
    <source>
        <dbReference type="ARBA" id="ARBA00022777"/>
    </source>
</evidence>
<evidence type="ECO:0000256" key="5">
    <source>
        <dbReference type="ARBA" id="ARBA00023012"/>
    </source>
</evidence>
<keyword evidence="9" id="KW-1185">Reference proteome</keyword>
<dbReference type="GO" id="GO:0000160">
    <property type="term" value="P:phosphorelay signal transduction system"/>
    <property type="evidence" value="ECO:0007669"/>
    <property type="project" value="UniProtKB-KW"/>
</dbReference>
<reference evidence="8 9" key="1">
    <citation type="journal article" date="2019" name="Mar. Drugs">
        <title>Comparative Genomics and CAZyme Genome Repertoires of Marine Zobellia amurskyensis KMM 3526(T) and Zobellia laminariae KMM 3676(T).</title>
        <authorList>
            <person name="Chernysheva N."/>
            <person name="Bystritskaya E."/>
            <person name="Stenkova A."/>
            <person name="Golovkin I."/>
            <person name="Nedashkovskaya O."/>
            <person name="Isaeva M."/>
        </authorList>
    </citation>
    <scope>NUCLEOTIDE SEQUENCE [LARGE SCALE GENOMIC DNA]</scope>
    <source>
        <strain evidence="8 9">KMM 3526</strain>
    </source>
</reference>
<dbReference type="Gene3D" id="3.30.565.10">
    <property type="entry name" value="Histidine kinase-like ATPase, C-terminal domain"/>
    <property type="match status" value="1"/>
</dbReference>
<evidence type="ECO:0000313" key="8">
    <source>
        <dbReference type="EMBL" id="MUH34269.1"/>
    </source>
</evidence>
<dbReference type="InterPro" id="IPR011990">
    <property type="entry name" value="TPR-like_helical_dom_sf"/>
</dbReference>
<protein>
    <recommendedName>
        <fullName evidence="2">histidine kinase</fullName>
        <ecNumber evidence="2">2.7.13.3</ecNumber>
    </recommendedName>
</protein>
<dbReference type="AlphaFoldDB" id="A0A7X2ZQ00"/>
<organism evidence="8 9">
    <name type="scientific">Zobellia amurskyensis</name>
    <dbReference type="NCBI Taxonomy" id="248905"/>
    <lineage>
        <taxon>Bacteria</taxon>
        <taxon>Pseudomonadati</taxon>
        <taxon>Bacteroidota</taxon>
        <taxon>Flavobacteriia</taxon>
        <taxon>Flavobacteriales</taxon>
        <taxon>Flavobacteriaceae</taxon>
        <taxon>Zobellia</taxon>
    </lineage>
</organism>
<dbReference type="PANTHER" id="PTHR24421">
    <property type="entry name" value="NITRATE/NITRITE SENSOR PROTEIN NARX-RELATED"/>
    <property type="match status" value="1"/>
</dbReference>
<comment type="catalytic activity">
    <reaction evidence="1">
        <text>ATP + protein L-histidine = ADP + protein N-phospho-L-histidine.</text>
        <dbReference type="EC" id="2.7.13.3"/>
    </reaction>
</comment>
<dbReference type="InterPro" id="IPR036890">
    <property type="entry name" value="HATPase_C_sf"/>
</dbReference>
<dbReference type="SUPFAM" id="SSF48452">
    <property type="entry name" value="TPR-like"/>
    <property type="match status" value="2"/>
</dbReference>
<evidence type="ECO:0000256" key="2">
    <source>
        <dbReference type="ARBA" id="ARBA00012438"/>
    </source>
</evidence>
<dbReference type="InterPro" id="IPR050482">
    <property type="entry name" value="Sensor_HK_TwoCompSys"/>
</dbReference>
<keyword evidence="6" id="KW-0802">TPR repeat</keyword>
<dbReference type="PROSITE" id="PS50005">
    <property type="entry name" value="TPR"/>
    <property type="match status" value="1"/>
</dbReference>
<dbReference type="PANTHER" id="PTHR24421:SF10">
    <property type="entry name" value="NITRATE_NITRITE SENSOR PROTEIN NARQ"/>
    <property type="match status" value="1"/>
</dbReference>
<evidence type="ECO:0000313" key="9">
    <source>
        <dbReference type="Proteomes" id="UP000540519"/>
    </source>
</evidence>
<feature type="repeat" description="TPR" evidence="6">
    <location>
        <begin position="167"/>
        <end position="200"/>
    </location>
</feature>
<keyword evidence="5" id="KW-0902">Two-component regulatory system</keyword>
<keyword evidence="7" id="KW-1133">Transmembrane helix</keyword>
<evidence type="ECO:0000256" key="1">
    <source>
        <dbReference type="ARBA" id="ARBA00000085"/>
    </source>
</evidence>
<gene>
    <name evidence="8" type="ORF">D9O36_00290</name>
</gene>
<keyword evidence="4" id="KW-0418">Kinase</keyword>
<dbReference type="Gene3D" id="1.25.40.10">
    <property type="entry name" value="Tetratricopeptide repeat domain"/>
    <property type="match status" value="1"/>
</dbReference>
<dbReference type="InterPro" id="IPR019734">
    <property type="entry name" value="TPR_rpt"/>
</dbReference>